<proteinExistence type="predicted"/>
<protein>
    <submittedName>
        <fullName evidence="3">M15 family metallopeptidase</fullName>
    </submittedName>
</protein>
<feature type="domain" description="D-alanyl-D-alanine carboxypeptidase-like core" evidence="2">
    <location>
        <begin position="54"/>
        <end position="148"/>
    </location>
</feature>
<dbReference type="PANTHER" id="PTHR34385:SF1">
    <property type="entry name" value="PEPTIDOGLYCAN L-ALANYL-D-GLUTAMATE ENDOPEPTIDASE CWLK"/>
    <property type="match status" value="1"/>
</dbReference>
<feature type="chain" id="PRO_5045509488" evidence="1">
    <location>
        <begin position="35"/>
        <end position="173"/>
    </location>
</feature>
<keyword evidence="4" id="KW-1185">Reference proteome</keyword>
<feature type="signal peptide" evidence="1">
    <location>
        <begin position="1"/>
        <end position="34"/>
    </location>
</feature>
<evidence type="ECO:0000313" key="4">
    <source>
        <dbReference type="Proteomes" id="UP001190465"/>
    </source>
</evidence>
<dbReference type="CDD" id="cd14846">
    <property type="entry name" value="Peptidase_M15_like"/>
    <property type="match status" value="1"/>
</dbReference>
<reference evidence="3 4" key="1">
    <citation type="submission" date="2023-08" db="EMBL/GenBank/DDBJ databases">
        <authorList>
            <person name="Folkvardsen B D."/>
            <person name="Norman A."/>
        </authorList>
    </citation>
    <scope>NUCLEOTIDE SEQUENCE [LARGE SCALE GENOMIC DNA]</scope>
    <source>
        <strain evidence="3 4">Mu0053</strain>
    </source>
</reference>
<name>A0ABM9LZI1_9MYCO</name>
<dbReference type="InterPro" id="IPR052179">
    <property type="entry name" value="DD-CPase-like"/>
</dbReference>
<evidence type="ECO:0000313" key="3">
    <source>
        <dbReference type="EMBL" id="CAJ1507473.1"/>
    </source>
</evidence>
<organism evidence="3 4">
    <name type="scientific">[Mycobacterium] burgundiense</name>
    <dbReference type="NCBI Taxonomy" id="3064286"/>
    <lineage>
        <taxon>Bacteria</taxon>
        <taxon>Bacillati</taxon>
        <taxon>Actinomycetota</taxon>
        <taxon>Actinomycetes</taxon>
        <taxon>Mycobacteriales</taxon>
        <taxon>Mycobacteriaceae</taxon>
        <taxon>Mycolicibacterium</taxon>
    </lineage>
</organism>
<dbReference type="Pfam" id="PF02557">
    <property type="entry name" value="VanY"/>
    <property type="match status" value="1"/>
</dbReference>
<keyword evidence="1" id="KW-0732">Signal</keyword>
<dbReference type="EMBL" id="OY726397">
    <property type="protein sequence ID" value="CAJ1507473.1"/>
    <property type="molecule type" value="Genomic_DNA"/>
</dbReference>
<dbReference type="Gene3D" id="3.30.1380.10">
    <property type="match status" value="1"/>
</dbReference>
<gene>
    <name evidence="3" type="ORF">MU0053_003524</name>
</gene>
<sequence length="173" mass="17835">MRRAGAGLTLAAAAALAGALLAPLPAVPPRVALADNATPLVSPFDVWDPAVGRLEPALLRAVQDAANAAAAQGITMTVNSGWRSPQFQQRLLDDAVSTYGSYAAARQFVQTPEQSKHVVGAAVDIGGPDAAQWLGTHGARFGLCQIYANETWHFELAADADGVCPPLLPDAAG</sequence>
<dbReference type="Proteomes" id="UP001190465">
    <property type="component" value="Chromosome"/>
</dbReference>
<evidence type="ECO:0000256" key="1">
    <source>
        <dbReference type="SAM" id="SignalP"/>
    </source>
</evidence>
<dbReference type="PANTHER" id="PTHR34385">
    <property type="entry name" value="D-ALANYL-D-ALANINE CARBOXYPEPTIDASE"/>
    <property type="match status" value="1"/>
</dbReference>
<dbReference type="SUPFAM" id="SSF55166">
    <property type="entry name" value="Hedgehog/DD-peptidase"/>
    <property type="match status" value="1"/>
</dbReference>
<dbReference type="InterPro" id="IPR003709">
    <property type="entry name" value="VanY-like_core_dom"/>
</dbReference>
<dbReference type="RefSeq" id="WP_308478904.1">
    <property type="nucleotide sequence ID" value="NZ_OY726397.1"/>
</dbReference>
<dbReference type="InterPro" id="IPR009045">
    <property type="entry name" value="Zn_M74/Hedgehog-like"/>
</dbReference>
<evidence type="ECO:0000259" key="2">
    <source>
        <dbReference type="Pfam" id="PF02557"/>
    </source>
</evidence>
<accession>A0ABM9LZI1</accession>